<sequence>MKFVDSEACTETLPWACTCTHHFQNLLLAKVMAQCRCFNEECSTLFISLIKKEYLVEKDLNERTGISDFTSAYNNDHIDSPTKLQFLLRDKESRSDTTRKKKQIILHDANNCDDSEVVFNNGEWSSYTPQQLKRPKTTKLSCTKTNLRTVLDAVDLETPVTVKKLPLRSANNSCCWGVKQLFLE</sequence>
<reference evidence="1" key="1">
    <citation type="submission" date="2022-03" db="EMBL/GenBank/DDBJ databases">
        <authorList>
            <person name="Sayadi A."/>
        </authorList>
    </citation>
    <scope>NUCLEOTIDE SEQUENCE</scope>
</reference>
<organism evidence="1 2">
    <name type="scientific">Acanthoscelides obtectus</name>
    <name type="common">Bean weevil</name>
    <name type="synonym">Bruchus obtectus</name>
    <dbReference type="NCBI Taxonomy" id="200917"/>
    <lineage>
        <taxon>Eukaryota</taxon>
        <taxon>Metazoa</taxon>
        <taxon>Ecdysozoa</taxon>
        <taxon>Arthropoda</taxon>
        <taxon>Hexapoda</taxon>
        <taxon>Insecta</taxon>
        <taxon>Pterygota</taxon>
        <taxon>Neoptera</taxon>
        <taxon>Endopterygota</taxon>
        <taxon>Coleoptera</taxon>
        <taxon>Polyphaga</taxon>
        <taxon>Cucujiformia</taxon>
        <taxon>Chrysomeloidea</taxon>
        <taxon>Chrysomelidae</taxon>
        <taxon>Bruchinae</taxon>
        <taxon>Bruchini</taxon>
        <taxon>Acanthoscelides</taxon>
    </lineage>
</organism>
<dbReference type="AlphaFoldDB" id="A0A9P0JSN9"/>
<dbReference type="EMBL" id="CAKOFQ010006688">
    <property type="protein sequence ID" value="CAH1960483.1"/>
    <property type="molecule type" value="Genomic_DNA"/>
</dbReference>
<accession>A0A9P0JSN9</accession>
<keyword evidence="2" id="KW-1185">Reference proteome</keyword>
<gene>
    <name evidence="1" type="ORF">ACAOBT_LOCUS3658</name>
</gene>
<dbReference type="Proteomes" id="UP001152888">
    <property type="component" value="Unassembled WGS sequence"/>
</dbReference>
<name>A0A9P0JSN9_ACAOB</name>
<evidence type="ECO:0000313" key="2">
    <source>
        <dbReference type="Proteomes" id="UP001152888"/>
    </source>
</evidence>
<comment type="caution">
    <text evidence="1">The sequence shown here is derived from an EMBL/GenBank/DDBJ whole genome shotgun (WGS) entry which is preliminary data.</text>
</comment>
<dbReference type="OrthoDB" id="6783420at2759"/>
<protein>
    <submittedName>
        <fullName evidence="1">Uncharacterized protein</fullName>
    </submittedName>
</protein>
<proteinExistence type="predicted"/>
<evidence type="ECO:0000313" key="1">
    <source>
        <dbReference type="EMBL" id="CAH1960483.1"/>
    </source>
</evidence>